<comment type="subcellular location">
    <subcellularLocation>
        <location evidence="1">Cell membrane</location>
        <topology evidence="1">Multi-pass membrane protein</topology>
    </subcellularLocation>
</comment>
<comment type="caution">
    <text evidence="7">The sequence shown here is derived from an EMBL/GenBank/DDBJ whole genome shotgun (WGS) entry which is preliminary data.</text>
</comment>
<evidence type="ECO:0000313" key="8">
    <source>
        <dbReference type="Proteomes" id="UP000323337"/>
    </source>
</evidence>
<feature type="transmembrane region" description="Helical" evidence="6">
    <location>
        <begin position="240"/>
        <end position="261"/>
    </location>
</feature>
<dbReference type="Pfam" id="PF02653">
    <property type="entry name" value="BPD_transp_2"/>
    <property type="match status" value="1"/>
</dbReference>
<feature type="transmembrane region" description="Helical" evidence="6">
    <location>
        <begin position="202"/>
        <end position="220"/>
    </location>
</feature>
<dbReference type="Proteomes" id="UP000323337">
    <property type="component" value="Unassembled WGS sequence"/>
</dbReference>
<feature type="transmembrane region" description="Helical" evidence="6">
    <location>
        <begin position="150"/>
        <end position="171"/>
    </location>
</feature>
<dbReference type="RefSeq" id="WP_303701432.1">
    <property type="nucleotide sequence ID" value="NZ_VSIV01000209.1"/>
</dbReference>
<evidence type="ECO:0000256" key="1">
    <source>
        <dbReference type="ARBA" id="ARBA00004651"/>
    </source>
</evidence>
<evidence type="ECO:0000256" key="4">
    <source>
        <dbReference type="ARBA" id="ARBA00022989"/>
    </source>
</evidence>
<organism evidence="7 8">
    <name type="scientific">Flexistipes sinusarabici</name>
    <dbReference type="NCBI Taxonomy" id="2352"/>
    <lineage>
        <taxon>Bacteria</taxon>
        <taxon>Pseudomonadati</taxon>
        <taxon>Deferribacterota</taxon>
        <taxon>Deferribacteres</taxon>
        <taxon>Deferribacterales</taxon>
        <taxon>Flexistipitaceae</taxon>
        <taxon>Flexistipes</taxon>
    </lineage>
</organism>
<evidence type="ECO:0000256" key="6">
    <source>
        <dbReference type="SAM" id="Phobius"/>
    </source>
</evidence>
<dbReference type="PANTHER" id="PTHR30482">
    <property type="entry name" value="HIGH-AFFINITY BRANCHED-CHAIN AMINO ACID TRANSPORT SYSTEM PERMEASE"/>
    <property type="match status" value="1"/>
</dbReference>
<sequence>MKGTLLGFALIIIIGVLVPFTAGNFAIRLATDIVIFAILASSWNIIGGYTGYASFGNIVFFGVGAYATAVLMSKAGLGFYPALILSGLIAGFYGFAIGFPILRLKGHYFAIATLGLAEATKALVQNLGLTEGNSGMYLPMPEMGIDASYMFFYFNALGILLLLLIIMYFILNTKLGYGFVAIREDEDAADSIGINTTIFKSISFGLSGLFTGMAGSVYAYQQGFIKPEPVFIVTKTVKMIVMAVFGGVGSLFGPVIGAVSIELIANYLSEHFLVIHTIFFGSIVILAVIFAPKGIMDIITARKKLGLSYFLENIRKNRV</sequence>
<dbReference type="GO" id="GO:0005886">
    <property type="term" value="C:plasma membrane"/>
    <property type="evidence" value="ECO:0007669"/>
    <property type="project" value="UniProtKB-SubCell"/>
</dbReference>
<keyword evidence="2" id="KW-1003">Cell membrane</keyword>
<feature type="transmembrane region" description="Helical" evidence="6">
    <location>
        <begin position="273"/>
        <end position="295"/>
    </location>
</feature>
<evidence type="ECO:0000313" key="7">
    <source>
        <dbReference type="EMBL" id="TYB33058.1"/>
    </source>
</evidence>
<dbReference type="GO" id="GO:0015658">
    <property type="term" value="F:branched-chain amino acid transmembrane transporter activity"/>
    <property type="evidence" value="ECO:0007669"/>
    <property type="project" value="InterPro"/>
</dbReference>
<reference evidence="7 8" key="1">
    <citation type="submission" date="2019-08" db="EMBL/GenBank/DDBJ databases">
        <title>Genomic characterization of a novel candidate phylum (ARYD3) from a high temperature, high salinity tertiary oil reservoir in north central Oklahoma, USA.</title>
        <authorList>
            <person name="Youssef N.H."/>
            <person name="Yadav A."/>
            <person name="Elshahed M.S."/>
        </authorList>
    </citation>
    <scope>NUCLEOTIDE SEQUENCE [LARGE SCALE GENOMIC DNA]</scope>
    <source>
        <strain evidence="7">ARYD1</strain>
    </source>
</reference>
<evidence type="ECO:0000256" key="3">
    <source>
        <dbReference type="ARBA" id="ARBA00022692"/>
    </source>
</evidence>
<dbReference type="InterPro" id="IPR001851">
    <property type="entry name" value="ABC_transp_permease"/>
</dbReference>
<proteinExistence type="predicted"/>
<protein>
    <submittedName>
        <fullName evidence="7">Branched-chain amino acid ABC transporter permease</fullName>
    </submittedName>
</protein>
<dbReference type="InterPro" id="IPR043428">
    <property type="entry name" value="LivM-like"/>
</dbReference>
<gene>
    <name evidence="7" type="ORF">FXF49_08300</name>
</gene>
<accession>A0A5D0MP44</accession>
<keyword evidence="3 6" id="KW-0812">Transmembrane</keyword>
<feature type="transmembrane region" description="Helical" evidence="6">
    <location>
        <begin position="79"/>
        <end position="102"/>
    </location>
</feature>
<evidence type="ECO:0000256" key="5">
    <source>
        <dbReference type="ARBA" id="ARBA00023136"/>
    </source>
</evidence>
<dbReference type="PANTHER" id="PTHR30482:SF10">
    <property type="entry name" value="HIGH-AFFINITY BRANCHED-CHAIN AMINO ACID TRANSPORT PROTEIN BRAE"/>
    <property type="match status" value="1"/>
</dbReference>
<evidence type="ECO:0000256" key="2">
    <source>
        <dbReference type="ARBA" id="ARBA00022475"/>
    </source>
</evidence>
<keyword evidence="5 6" id="KW-0472">Membrane</keyword>
<dbReference type="CDD" id="cd06581">
    <property type="entry name" value="TM_PBP1_LivM_like"/>
    <property type="match status" value="1"/>
</dbReference>
<dbReference type="EMBL" id="VSIV01000209">
    <property type="protein sequence ID" value="TYB33058.1"/>
    <property type="molecule type" value="Genomic_DNA"/>
</dbReference>
<name>A0A5D0MP44_FLESI</name>
<feature type="transmembrane region" description="Helical" evidence="6">
    <location>
        <begin position="6"/>
        <end position="22"/>
    </location>
</feature>
<dbReference type="AlphaFoldDB" id="A0A5D0MP44"/>
<keyword evidence="4 6" id="KW-1133">Transmembrane helix</keyword>
<feature type="transmembrane region" description="Helical" evidence="6">
    <location>
        <begin position="52"/>
        <end position="72"/>
    </location>
</feature>